<dbReference type="Gene3D" id="3.10.105.10">
    <property type="entry name" value="Dipeptide-binding Protein, Domain 3"/>
    <property type="match status" value="1"/>
</dbReference>
<dbReference type="GO" id="GO:0030313">
    <property type="term" value="C:cell envelope"/>
    <property type="evidence" value="ECO:0007669"/>
    <property type="project" value="UniProtKB-SubCell"/>
</dbReference>
<name>A0AAE3DR93_9FIRM</name>
<accession>A0AAE3DR93</accession>
<dbReference type="PIRSF" id="PIRSF002741">
    <property type="entry name" value="MppA"/>
    <property type="match status" value="1"/>
</dbReference>
<evidence type="ECO:0000256" key="5">
    <source>
        <dbReference type="SAM" id="SignalP"/>
    </source>
</evidence>
<dbReference type="InterPro" id="IPR039424">
    <property type="entry name" value="SBP_5"/>
</dbReference>
<comment type="subcellular location">
    <subcellularLocation>
        <location evidence="1">Cell envelope</location>
    </subcellularLocation>
</comment>
<dbReference type="GO" id="GO:0043190">
    <property type="term" value="C:ATP-binding cassette (ABC) transporter complex"/>
    <property type="evidence" value="ECO:0007669"/>
    <property type="project" value="InterPro"/>
</dbReference>
<dbReference type="EMBL" id="JAJEPR010000006">
    <property type="protein sequence ID" value="MCC2189217.1"/>
    <property type="molecule type" value="Genomic_DNA"/>
</dbReference>
<dbReference type="GO" id="GO:0015833">
    <property type="term" value="P:peptide transport"/>
    <property type="evidence" value="ECO:0007669"/>
    <property type="project" value="TreeGrafter"/>
</dbReference>
<feature type="signal peptide" evidence="5">
    <location>
        <begin position="1"/>
        <end position="26"/>
    </location>
</feature>
<proteinExistence type="inferred from homology"/>
<keyword evidence="3" id="KW-0813">Transport</keyword>
<dbReference type="PANTHER" id="PTHR30290:SF10">
    <property type="entry name" value="PERIPLASMIC OLIGOPEPTIDE-BINDING PROTEIN-RELATED"/>
    <property type="match status" value="1"/>
</dbReference>
<feature type="domain" description="Solute-binding protein family 5" evidence="6">
    <location>
        <begin position="91"/>
        <end position="466"/>
    </location>
</feature>
<comment type="similarity">
    <text evidence="2">Belongs to the bacterial solute-binding protein 5 family.</text>
</comment>
<dbReference type="SUPFAM" id="SSF53850">
    <property type="entry name" value="Periplasmic binding protein-like II"/>
    <property type="match status" value="1"/>
</dbReference>
<dbReference type="AlphaFoldDB" id="A0AAE3DR93"/>
<dbReference type="Proteomes" id="UP001197875">
    <property type="component" value="Unassembled WGS sequence"/>
</dbReference>
<dbReference type="Gene3D" id="3.40.190.10">
    <property type="entry name" value="Periplasmic binding protein-like II"/>
    <property type="match status" value="1"/>
</dbReference>
<evidence type="ECO:0000256" key="3">
    <source>
        <dbReference type="ARBA" id="ARBA00022448"/>
    </source>
</evidence>
<dbReference type="PANTHER" id="PTHR30290">
    <property type="entry name" value="PERIPLASMIC BINDING COMPONENT OF ABC TRANSPORTER"/>
    <property type="match status" value="1"/>
</dbReference>
<dbReference type="GO" id="GO:0042597">
    <property type="term" value="C:periplasmic space"/>
    <property type="evidence" value="ECO:0007669"/>
    <property type="project" value="UniProtKB-ARBA"/>
</dbReference>
<dbReference type="InterPro" id="IPR000914">
    <property type="entry name" value="SBP_5_dom"/>
</dbReference>
<evidence type="ECO:0000256" key="4">
    <source>
        <dbReference type="ARBA" id="ARBA00022729"/>
    </source>
</evidence>
<dbReference type="GO" id="GO:1904680">
    <property type="term" value="F:peptide transmembrane transporter activity"/>
    <property type="evidence" value="ECO:0007669"/>
    <property type="project" value="TreeGrafter"/>
</dbReference>
<dbReference type="Pfam" id="PF00496">
    <property type="entry name" value="SBP_bac_5"/>
    <property type="match status" value="1"/>
</dbReference>
<gene>
    <name evidence="7" type="ORF">LKD71_05210</name>
</gene>
<keyword evidence="4 5" id="KW-0732">Signal</keyword>
<evidence type="ECO:0000313" key="7">
    <source>
        <dbReference type="EMBL" id="MCC2189217.1"/>
    </source>
</evidence>
<sequence length="559" mass="62471">MKKKTVSLLLSLAMCLTMLPGQSVFAAETSTETETEAASESTGNHVENLIVGTIADQNVFNSLTQTDAFGRMNYNGFTQGDFVYRDENNNLQPYFWKSFEISEDGKQIDFTIPLDAVWHDGEPVTMDDVVFTFEYMRDVRKNGSLQNLTEVKVTGDDSASLIFSEPDAYYWINSSCNNNACVYAKHIWEGIDDPTTLDGPEAAIGCGPYKLVSYDSDAQVSYYEAVPENDFLGEITVDKVTVQSYSDETTLMMAMMNGEIDTMYNYANPIDADVIDTVQGTPDLDLGESDFTGCYQMEYGKDRAPGNDQAFREAASYAIDYNQLATTINGEYGKVPGKGVIPPSCKGYDESIGSLEFDADKAAEMLDEAGYKDVDGDGYRELPDGSPMDLTVIPQYSSKSMDMRNRIAEVIMNSLDKVGIKNHVDNDSLSNSEVWEDTVTKGNYDISITLTTSGVASYSTAFRYFMGELRDGESSWLWGTIRDDSFRDTYYAMTQAVNDDQYVENCKKLQNYVADSMSAEALCWETAFFPYRTDKYTGWENYPSWGAVHATTWYRLTAK</sequence>
<organism evidence="7 8">
    <name type="scientific">Fusicatenibacter faecihominis</name>
    <dbReference type="NCBI Taxonomy" id="2881276"/>
    <lineage>
        <taxon>Bacteria</taxon>
        <taxon>Bacillati</taxon>
        <taxon>Bacillota</taxon>
        <taxon>Clostridia</taxon>
        <taxon>Lachnospirales</taxon>
        <taxon>Lachnospiraceae</taxon>
        <taxon>Fusicatenibacter</taxon>
    </lineage>
</organism>
<reference evidence="7 8" key="1">
    <citation type="submission" date="2021-10" db="EMBL/GenBank/DDBJ databases">
        <title>Anaerobic single-cell dispensing facilitates the cultivation of human gut bacteria.</title>
        <authorList>
            <person name="Afrizal A."/>
        </authorList>
    </citation>
    <scope>NUCLEOTIDE SEQUENCE [LARGE SCALE GENOMIC DNA]</scope>
    <source>
        <strain evidence="7 8">CLA-AA-H277</strain>
    </source>
</reference>
<protein>
    <submittedName>
        <fullName evidence="7">ABC transporter substrate-binding protein</fullName>
    </submittedName>
</protein>
<evidence type="ECO:0000256" key="1">
    <source>
        <dbReference type="ARBA" id="ARBA00004196"/>
    </source>
</evidence>
<evidence type="ECO:0000313" key="8">
    <source>
        <dbReference type="Proteomes" id="UP001197875"/>
    </source>
</evidence>
<evidence type="ECO:0000259" key="6">
    <source>
        <dbReference type="Pfam" id="PF00496"/>
    </source>
</evidence>
<keyword evidence="8" id="KW-1185">Reference proteome</keyword>
<dbReference type="InterPro" id="IPR030678">
    <property type="entry name" value="Peptide/Ni-bd"/>
</dbReference>
<feature type="chain" id="PRO_5042103524" evidence="5">
    <location>
        <begin position="27"/>
        <end position="559"/>
    </location>
</feature>
<evidence type="ECO:0000256" key="2">
    <source>
        <dbReference type="ARBA" id="ARBA00005695"/>
    </source>
</evidence>
<comment type="caution">
    <text evidence="7">The sequence shown here is derived from an EMBL/GenBank/DDBJ whole genome shotgun (WGS) entry which is preliminary data.</text>
</comment>
<dbReference type="RefSeq" id="WP_227614628.1">
    <property type="nucleotide sequence ID" value="NZ_JAJEPR010000006.1"/>
</dbReference>
<dbReference type="CDD" id="cd00995">
    <property type="entry name" value="PBP2_NikA_DppA_OppA_like"/>
    <property type="match status" value="1"/>
</dbReference>